<dbReference type="Proteomes" id="UP000465112">
    <property type="component" value="Chromosome 20"/>
</dbReference>
<dbReference type="PROSITE" id="PS51034">
    <property type="entry name" value="ZP_2"/>
    <property type="match status" value="1"/>
</dbReference>
<dbReference type="GO" id="GO:2000344">
    <property type="term" value="P:positive regulation of acrosome reaction"/>
    <property type="evidence" value="ECO:0007669"/>
    <property type="project" value="TreeGrafter"/>
</dbReference>
<keyword evidence="1" id="KW-1015">Disulfide bond</keyword>
<evidence type="ECO:0000256" key="1">
    <source>
        <dbReference type="ARBA" id="ARBA00023157"/>
    </source>
</evidence>
<evidence type="ECO:0000256" key="2">
    <source>
        <dbReference type="SAM" id="SignalP"/>
    </source>
</evidence>
<dbReference type="Gene3D" id="2.60.40.4100">
    <property type="entry name" value="Zona pellucida, ZP-C domain"/>
    <property type="match status" value="1"/>
</dbReference>
<dbReference type="PANTHER" id="PTHR11576:SF18">
    <property type="entry name" value="ZONA PELLUCIDA PROTEIN C"/>
    <property type="match status" value="1"/>
</dbReference>
<feature type="signal peptide" evidence="2">
    <location>
        <begin position="1"/>
        <end position="24"/>
    </location>
</feature>
<dbReference type="GO" id="GO:0032190">
    <property type="term" value="F:acrosin binding"/>
    <property type="evidence" value="ECO:0007669"/>
    <property type="project" value="TreeGrafter"/>
</dbReference>
<keyword evidence="5" id="KW-1185">Reference proteome</keyword>
<sequence>MFTLGTMREMELFLCLFFLDIAAQSVIKKQDAPNFQNVLRFFNNIRPFLFERNLDFTPFDTIFSSWGTVIPGIHMFSELLPIVMVPRVEVFCDESKITLLVDKRSNDFMLTGEELQLGNGCLSNKELPNQFVFTYSLDECGTTPVMQNGLVMVTNSLHLNLKKPSTIWWQTPSTVHIFCLPKRSYSMAFPENDQIFNIEAMNPSWTSSAESIIYERGQVVNLQVSTKNKPEQQLFIQSCFVSASPEPQTRPKHALIINKGCTAQLDSSHAAVQFVASNRADVVNLVLNTSYLISELYIHCSVLMSDQDVSFGSKSCNYNPIQSRWEDLSGNVEVCGCCSSKCKGLSVRHIPEDAKATVSTGPFVIVDNHVEPSPEPSEPQETSSAPVMDSMRSHGAVTENKIVSGTSALRPPQGVVVVSQDPGARLTLWLPGQLQDLEHSKNIRSESEDNLTLKLEASDTVANDLHELRLLADKEPLLNTLLNEMEGQRANEQVSEGHMWDLNLLTLVDGWAIPSQMEKAAFAEESQRKKRFGRSGGFDTKSPQEVAIPLTDEMVYVDVLNQNDYNQMRHGQPDAAVMPQEASDSQPIICSTSVFQKHGWITLPEL</sequence>
<dbReference type="OrthoDB" id="8941595at2759"/>
<dbReference type="EMBL" id="VHII01000020">
    <property type="protein sequence ID" value="KAF1375070.1"/>
    <property type="molecule type" value="Genomic_DNA"/>
</dbReference>
<reference evidence="4 5" key="1">
    <citation type="submission" date="2019-06" db="EMBL/GenBank/DDBJ databases">
        <title>A chromosome-scale genome assembly of the European perch, Perca fluviatilis.</title>
        <authorList>
            <person name="Roques C."/>
            <person name="Zahm M."/>
            <person name="Cabau C."/>
            <person name="Klopp C."/>
            <person name="Bouchez O."/>
            <person name="Donnadieu C."/>
            <person name="Kuhl H."/>
            <person name="Gislard M."/>
            <person name="Guendouz S."/>
            <person name="Journot L."/>
            <person name="Haffray P."/>
            <person name="Bestin A."/>
            <person name="Morvezen R."/>
            <person name="Feron R."/>
            <person name="Wen M."/>
            <person name="Jouanno E."/>
            <person name="Herpin A."/>
            <person name="Schartl M."/>
            <person name="Postlethwait J."/>
            <person name="Schaerlinger B."/>
            <person name="Chardard D."/>
            <person name="Lecocq T."/>
            <person name="Poncet C."/>
            <person name="Jaffrelo L."/>
            <person name="Lampietro C."/>
            <person name="Guiguen Y."/>
        </authorList>
    </citation>
    <scope>NUCLEOTIDE SEQUENCE [LARGE SCALE GENOMIC DNA]</scope>
    <source>
        <tissue evidence="4">Blood</tissue>
    </source>
</reference>
<dbReference type="InterPro" id="IPR001507">
    <property type="entry name" value="ZP_dom"/>
</dbReference>
<accession>A0A6A5E3M3</accession>
<evidence type="ECO:0000313" key="4">
    <source>
        <dbReference type="EMBL" id="KAF1375070.1"/>
    </source>
</evidence>
<feature type="domain" description="ZP" evidence="3">
    <location>
        <begin position="91"/>
        <end position="323"/>
    </location>
</feature>
<dbReference type="SMART" id="SM00241">
    <property type="entry name" value="ZP"/>
    <property type="match status" value="1"/>
</dbReference>
<dbReference type="GO" id="GO:0035803">
    <property type="term" value="P:egg coat formation"/>
    <property type="evidence" value="ECO:0007669"/>
    <property type="project" value="TreeGrafter"/>
</dbReference>
<keyword evidence="2" id="KW-0732">Signal</keyword>
<dbReference type="FunFam" id="2.60.40.4100:FF:000002">
    <property type="entry name" value="Zona pellucida sperm-binding protein 3"/>
    <property type="match status" value="1"/>
</dbReference>
<dbReference type="PANTHER" id="PTHR11576">
    <property type="entry name" value="ZONA PELLUCIDA SPERM-BINDING PROTEIN 3"/>
    <property type="match status" value="1"/>
</dbReference>
<dbReference type="InterPro" id="IPR055355">
    <property type="entry name" value="ZP-C"/>
</dbReference>
<dbReference type="Pfam" id="PF23344">
    <property type="entry name" value="ZP-N"/>
    <property type="match status" value="1"/>
</dbReference>
<evidence type="ECO:0000259" key="3">
    <source>
        <dbReference type="PROSITE" id="PS51034"/>
    </source>
</evidence>
<name>A0A6A5E3M3_PERFL</name>
<evidence type="ECO:0000313" key="5">
    <source>
        <dbReference type="Proteomes" id="UP000465112"/>
    </source>
</evidence>
<dbReference type="AlphaFoldDB" id="A0A6A5E3M3"/>
<organism evidence="4 5">
    <name type="scientific">Perca fluviatilis</name>
    <name type="common">European perch</name>
    <dbReference type="NCBI Taxonomy" id="8168"/>
    <lineage>
        <taxon>Eukaryota</taxon>
        <taxon>Metazoa</taxon>
        <taxon>Chordata</taxon>
        <taxon>Craniata</taxon>
        <taxon>Vertebrata</taxon>
        <taxon>Euteleostomi</taxon>
        <taxon>Actinopterygii</taxon>
        <taxon>Neopterygii</taxon>
        <taxon>Teleostei</taxon>
        <taxon>Neoteleostei</taxon>
        <taxon>Acanthomorphata</taxon>
        <taxon>Eupercaria</taxon>
        <taxon>Perciformes</taxon>
        <taxon>Percoidei</taxon>
        <taxon>Percidae</taxon>
        <taxon>Percinae</taxon>
        <taxon>Perca</taxon>
    </lineage>
</organism>
<dbReference type="InterPro" id="IPR055356">
    <property type="entry name" value="ZP-N"/>
</dbReference>
<dbReference type="GO" id="GO:0007339">
    <property type="term" value="P:binding of sperm to zona pellucida"/>
    <property type="evidence" value="ECO:0007669"/>
    <property type="project" value="TreeGrafter"/>
</dbReference>
<dbReference type="InterPro" id="IPR042235">
    <property type="entry name" value="ZP-C_dom"/>
</dbReference>
<dbReference type="GO" id="GO:0031012">
    <property type="term" value="C:extracellular matrix"/>
    <property type="evidence" value="ECO:0007669"/>
    <property type="project" value="TreeGrafter"/>
</dbReference>
<feature type="chain" id="PRO_5025561497" description="ZP domain-containing protein" evidence="2">
    <location>
        <begin position="25"/>
        <end position="606"/>
    </location>
</feature>
<dbReference type="Gene3D" id="2.60.40.3210">
    <property type="entry name" value="Zona pellucida, ZP-N domain"/>
    <property type="match status" value="1"/>
</dbReference>
<comment type="caution">
    <text evidence="4">The sequence shown here is derived from an EMBL/GenBank/DDBJ whole genome shotgun (WGS) entry which is preliminary data.</text>
</comment>
<gene>
    <name evidence="4" type="ORF">PFLUV_G00235600</name>
</gene>
<proteinExistence type="predicted"/>
<protein>
    <recommendedName>
        <fullName evidence="3">ZP domain-containing protein</fullName>
    </recommendedName>
</protein>
<dbReference type="Pfam" id="PF00100">
    <property type="entry name" value="Zona_pellucida"/>
    <property type="match status" value="1"/>
</dbReference>